<organism evidence="2 3">
    <name type="scientific">Camelina sativa</name>
    <name type="common">False flax</name>
    <name type="synonym">Myagrum sativum</name>
    <dbReference type="NCBI Taxonomy" id="90675"/>
    <lineage>
        <taxon>Eukaryota</taxon>
        <taxon>Viridiplantae</taxon>
        <taxon>Streptophyta</taxon>
        <taxon>Embryophyta</taxon>
        <taxon>Tracheophyta</taxon>
        <taxon>Spermatophyta</taxon>
        <taxon>Magnoliopsida</taxon>
        <taxon>eudicotyledons</taxon>
        <taxon>Gunneridae</taxon>
        <taxon>Pentapetalae</taxon>
        <taxon>rosids</taxon>
        <taxon>malvids</taxon>
        <taxon>Brassicales</taxon>
        <taxon>Brassicaceae</taxon>
        <taxon>Camelineae</taxon>
        <taxon>Camelina</taxon>
    </lineage>
</organism>
<accession>A0ABM1QIF4</accession>
<reference evidence="3" key="2">
    <citation type="submission" date="2025-08" db="UniProtKB">
        <authorList>
            <consortium name="RefSeq"/>
        </authorList>
    </citation>
    <scope>IDENTIFICATION</scope>
    <source>
        <tissue evidence="3">Leaf</tissue>
    </source>
</reference>
<feature type="domain" description="eRF1" evidence="1">
    <location>
        <begin position="83"/>
        <end position="166"/>
    </location>
</feature>
<reference evidence="2" key="1">
    <citation type="journal article" date="2014" name="Nat. Commun.">
        <title>The emerging biofuel crop Camelina sativa retains a highly undifferentiated hexaploid genome structure.</title>
        <authorList>
            <person name="Kagale S."/>
            <person name="Koh C."/>
            <person name="Nixon J."/>
            <person name="Bollina V."/>
            <person name="Clarke W.E."/>
            <person name="Tuteja R."/>
            <person name="Spillane C."/>
            <person name="Robinson S.J."/>
            <person name="Links M.G."/>
            <person name="Clarke C."/>
            <person name="Higgins E.E."/>
            <person name="Huebert T."/>
            <person name="Sharpe A.G."/>
            <person name="Parkin I.A."/>
        </authorList>
    </citation>
    <scope>NUCLEOTIDE SEQUENCE [LARGE SCALE GENOMIC DNA]</scope>
    <source>
        <strain evidence="2">cv. DH55</strain>
    </source>
</reference>
<gene>
    <name evidence="3" type="primary">LOC109126976</name>
</gene>
<keyword evidence="2" id="KW-1185">Reference proteome</keyword>
<dbReference type="GeneID" id="109126976"/>
<name>A0ABM1QIF4_CAMSA</name>
<dbReference type="InterPro" id="IPR042226">
    <property type="entry name" value="eFR1_2_sf"/>
</dbReference>
<protein>
    <submittedName>
        <fullName evidence="3">Uncharacterized protein LOC109126976</fullName>
    </submittedName>
</protein>
<evidence type="ECO:0000259" key="1">
    <source>
        <dbReference type="Pfam" id="PF03464"/>
    </source>
</evidence>
<dbReference type="Pfam" id="PF03464">
    <property type="entry name" value="eRF1_2"/>
    <property type="match status" value="1"/>
</dbReference>
<dbReference type="SUPFAM" id="SSF53137">
    <property type="entry name" value="Translational machinery components"/>
    <property type="match status" value="1"/>
</dbReference>
<sequence>MVPQLQTPNRKVKKSMSLVQRRFNLVPMMKPALPALELLLHSNDEEVVKILAWHCDISNGSEDGIQSLTESDFVQCLQDQFGSLTSSRARIETSIPRKHGPAIAGYESALKKFFENVLQAFLKHVDFSVVRCAVIASPGFTKGSVSSPLIVGSGKKTVVAFISDESFLSNAGSKLQSMRHFCGSSCPECVDISVRSGLANA</sequence>
<dbReference type="InterPro" id="IPR005141">
    <property type="entry name" value="eRF1_2"/>
</dbReference>
<evidence type="ECO:0000313" key="3">
    <source>
        <dbReference type="RefSeq" id="XP_019086542.1"/>
    </source>
</evidence>
<dbReference type="PANTHER" id="PTHR10853">
    <property type="entry name" value="PELOTA"/>
    <property type="match status" value="1"/>
</dbReference>
<dbReference type="PANTHER" id="PTHR10853:SF0">
    <property type="entry name" value="PROTEIN PELOTA HOMOLOG"/>
    <property type="match status" value="1"/>
</dbReference>
<evidence type="ECO:0000313" key="2">
    <source>
        <dbReference type="Proteomes" id="UP000694864"/>
    </source>
</evidence>
<proteinExistence type="predicted"/>
<dbReference type="Proteomes" id="UP000694864">
    <property type="component" value="Chromosome 10"/>
</dbReference>
<dbReference type="Gene3D" id="3.30.420.60">
    <property type="entry name" value="eRF1 domain 2"/>
    <property type="match status" value="1"/>
</dbReference>
<dbReference type="InterPro" id="IPR004405">
    <property type="entry name" value="TF_pelota"/>
</dbReference>
<dbReference type="RefSeq" id="XP_019086542.1">
    <property type="nucleotide sequence ID" value="XM_019230997.1"/>
</dbReference>